<protein>
    <recommendedName>
        <fullName evidence="5">LysM domain-containing protein</fullName>
    </recommendedName>
</protein>
<feature type="transmembrane region" description="Helical" evidence="2">
    <location>
        <begin position="20"/>
        <end position="40"/>
    </location>
</feature>
<keyword evidence="2" id="KW-0812">Transmembrane</keyword>
<keyword evidence="2" id="KW-1133">Transmembrane helix</keyword>
<dbReference type="Gene3D" id="3.10.350.10">
    <property type="entry name" value="LysM domain"/>
    <property type="match status" value="1"/>
</dbReference>
<feature type="region of interest" description="Disordered" evidence="1">
    <location>
        <begin position="319"/>
        <end position="347"/>
    </location>
</feature>
<feature type="compositionally biased region" description="Low complexity" evidence="1">
    <location>
        <begin position="329"/>
        <end position="347"/>
    </location>
</feature>
<evidence type="ECO:0000313" key="4">
    <source>
        <dbReference type="Proteomes" id="UP001500730"/>
    </source>
</evidence>
<keyword evidence="4" id="KW-1185">Reference proteome</keyword>
<reference evidence="3 4" key="1">
    <citation type="journal article" date="2019" name="Int. J. Syst. Evol. Microbiol.">
        <title>The Global Catalogue of Microorganisms (GCM) 10K type strain sequencing project: providing services to taxonomists for standard genome sequencing and annotation.</title>
        <authorList>
            <consortium name="The Broad Institute Genomics Platform"/>
            <consortium name="The Broad Institute Genome Sequencing Center for Infectious Disease"/>
            <person name="Wu L."/>
            <person name="Ma J."/>
        </authorList>
    </citation>
    <scope>NUCLEOTIDE SEQUENCE [LARGE SCALE GENOMIC DNA]</scope>
    <source>
        <strain evidence="3 4">JCM 16259</strain>
    </source>
</reference>
<dbReference type="Proteomes" id="UP001500730">
    <property type="component" value="Unassembled WGS sequence"/>
</dbReference>
<dbReference type="InterPro" id="IPR036779">
    <property type="entry name" value="LysM_dom_sf"/>
</dbReference>
<accession>A0ABN3LST8</accession>
<sequence length="347" mass="34652">MGSGRAHTRRPRERRTARELAGALLGLGLAAAALTLFATLVRQAPGLSAATRPDDVLLVLLGWVGLLLAAWLALGSLLAVAALSPGAVGRAAAGVADRVTPVAVRKTLALALGASVGSLALPPALVSVAGSGPVGRSTGAHEPDARTTGTGPSLGLAPGFTPTEAVPGFTPSTDAGRGVAAPPAAPAPRPPDGPGYAPTAPDAGPASTGRADRVRARGTTVSRTASGPGYVPSAPPAVHDADRSRLMAPTPRVTTAAHDLVTVRRGDSLWSVAARYLGSSATDAEVAREWPRWYAANRDVVGDDPDLLTPGQLLRPPDAVVGSSAVRHPSASAAGPEAGATAQQGDQ</sequence>
<evidence type="ECO:0000256" key="2">
    <source>
        <dbReference type="SAM" id="Phobius"/>
    </source>
</evidence>
<name>A0ABN3LST8_9MICO</name>
<dbReference type="EMBL" id="BAAARE010000012">
    <property type="protein sequence ID" value="GAA2489576.1"/>
    <property type="molecule type" value="Genomic_DNA"/>
</dbReference>
<proteinExistence type="predicted"/>
<feature type="transmembrane region" description="Helical" evidence="2">
    <location>
        <begin position="60"/>
        <end position="83"/>
    </location>
</feature>
<dbReference type="InterPro" id="IPR018392">
    <property type="entry name" value="LysM"/>
</dbReference>
<dbReference type="CDD" id="cd00118">
    <property type="entry name" value="LysM"/>
    <property type="match status" value="1"/>
</dbReference>
<comment type="caution">
    <text evidence="3">The sequence shown here is derived from an EMBL/GenBank/DDBJ whole genome shotgun (WGS) entry which is preliminary data.</text>
</comment>
<gene>
    <name evidence="3" type="ORF">GCM10009858_29590</name>
</gene>
<evidence type="ECO:0000313" key="3">
    <source>
        <dbReference type="EMBL" id="GAA2489576.1"/>
    </source>
</evidence>
<keyword evidence="2" id="KW-0472">Membrane</keyword>
<feature type="compositionally biased region" description="Pro residues" evidence="1">
    <location>
        <begin position="183"/>
        <end position="193"/>
    </location>
</feature>
<evidence type="ECO:0000256" key="1">
    <source>
        <dbReference type="SAM" id="MobiDB-lite"/>
    </source>
</evidence>
<organism evidence="3 4">
    <name type="scientific">Terrabacter carboxydivorans</name>
    <dbReference type="NCBI Taxonomy" id="619730"/>
    <lineage>
        <taxon>Bacteria</taxon>
        <taxon>Bacillati</taxon>
        <taxon>Actinomycetota</taxon>
        <taxon>Actinomycetes</taxon>
        <taxon>Micrococcales</taxon>
        <taxon>Intrasporangiaceae</taxon>
        <taxon>Terrabacter</taxon>
    </lineage>
</organism>
<feature type="region of interest" description="Disordered" evidence="1">
    <location>
        <begin position="132"/>
        <end position="251"/>
    </location>
</feature>
<evidence type="ECO:0008006" key="5">
    <source>
        <dbReference type="Google" id="ProtNLM"/>
    </source>
</evidence>